<sequence length="193" mass="21267">MRMETAKSRTTWGEAGPDQRSAGQRLLARCRRRPEAGRRAGLSRRDVCDTQAGFDVAAVALFTTEGQGLFSQGDSPAQTQRNLKRLGLAHQEVFPLDYCTAFRRHASKSSNVARSMCYVHSARAQHPSSLRPNEHGPGRSGKLFRHLIGQPEAHSGRCPLGPEPPVMRHSDFMADCQAQPGPKVSPMRALRVL</sequence>
<proteinExistence type="predicted"/>
<gene>
    <name evidence="2" type="ORF">GGD71_006954</name>
</gene>
<organism evidence="2 3">
    <name type="scientific">Variovorax guangxiensis</name>
    <dbReference type="NCBI Taxonomy" id="1775474"/>
    <lineage>
        <taxon>Bacteria</taxon>
        <taxon>Pseudomonadati</taxon>
        <taxon>Pseudomonadota</taxon>
        <taxon>Betaproteobacteria</taxon>
        <taxon>Burkholderiales</taxon>
        <taxon>Comamonadaceae</taxon>
        <taxon>Variovorax</taxon>
    </lineage>
</organism>
<evidence type="ECO:0000256" key="1">
    <source>
        <dbReference type="SAM" id="MobiDB-lite"/>
    </source>
</evidence>
<protein>
    <submittedName>
        <fullName evidence="2">Uncharacterized protein</fullName>
    </submittedName>
</protein>
<dbReference type="Proteomes" id="UP000524450">
    <property type="component" value="Unassembled WGS sequence"/>
</dbReference>
<evidence type="ECO:0000313" key="2">
    <source>
        <dbReference type="EMBL" id="MBB4226135.1"/>
    </source>
</evidence>
<evidence type="ECO:0000313" key="3">
    <source>
        <dbReference type="Proteomes" id="UP000524450"/>
    </source>
</evidence>
<dbReference type="EMBL" id="JACIFZ010000022">
    <property type="protein sequence ID" value="MBB4226135.1"/>
    <property type="molecule type" value="Genomic_DNA"/>
</dbReference>
<comment type="caution">
    <text evidence="2">The sequence shown here is derived from an EMBL/GenBank/DDBJ whole genome shotgun (WGS) entry which is preliminary data.</text>
</comment>
<reference evidence="2 3" key="1">
    <citation type="submission" date="2020-08" db="EMBL/GenBank/DDBJ databases">
        <title>Genomic Encyclopedia of Type Strains, Phase IV (KMG-V): Genome sequencing to study the core and pangenomes of soil and plant-associated prokaryotes.</title>
        <authorList>
            <person name="Whitman W."/>
        </authorList>
    </citation>
    <scope>NUCLEOTIDE SEQUENCE [LARGE SCALE GENOMIC DNA]</scope>
    <source>
        <strain evidence="2 3">34/80</strain>
    </source>
</reference>
<feature type="region of interest" description="Disordered" evidence="1">
    <location>
        <begin position="1"/>
        <end position="24"/>
    </location>
</feature>
<name>A0A840G0Y3_9BURK</name>
<accession>A0A840G0Y3</accession>
<dbReference type="AlphaFoldDB" id="A0A840G0Y3"/>